<dbReference type="RefSeq" id="WP_200823789.1">
    <property type="nucleotide sequence ID" value="NZ_FNVT01000002.1"/>
</dbReference>
<keyword evidence="4" id="KW-1185">Reference proteome</keyword>
<accession>A0A1H5XYH6</accession>
<dbReference type="AlphaFoldDB" id="A0A1H5XYH6"/>
<reference evidence="3 4" key="1">
    <citation type="submission" date="2016-10" db="EMBL/GenBank/DDBJ databases">
        <authorList>
            <person name="de Groot N.N."/>
        </authorList>
    </citation>
    <scope>NUCLEOTIDE SEQUENCE [LARGE SCALE GENOMIC DNA]</scope>
    <source>
        <strain evidence="3 4">CGMCC 4.7037</strain>
    </source>
</reference>
<feature type="region of interest" description="Disordered" evidence="1">
    <location>
        <begin position="157"/>
        <end position="178"/>
    </location>
</feature>
<dbReference type="EMBL" id="FNVT01000002">
    <property type="protein sequence ID" value="SEG16400.1"/>
    <property type="molecule type" value="Genomic_DNA"/>
</dbReference>
<protein>
    <recommendedName>
        <fullName evidence="2">GerMN domain-containing protein</fullName>
    </recommendedName>
</protein>
<proteinExistence type="predicted"/>
<evidence type="ECO:0000313" key="4">
    <source>
        <dbReference type="Proteomes" id="UP000236732"/>
    </source>
</evidence>
<evidence type="ECO:0000313" key="3">
    <source>
        <dbReference type="EMBL" id="SEG16400.1"/>
    </source>
</evidence>
<evidence type="ECO:0000256" key="1">
    <source>
        <dbReference type="SAM" id="MobiDB-lite"/>
    </source>
</evidence>
<dbReference type="Proteomes" id="UP000236732">
    <property type="component" value="Unassembled WGS sequence"/>
</dbReference>
<feature type="domain" description="GerMN" evidence="2">
    <location>
        <begin position="53"/>
        <end position="146"/>
    </location>
</feature>
<dbReference type="Pfam" id="PF10646">
    <property type="entry name" value="Germane"/>
    <property type="match status" value="1"/>
</dbReference>
<organism evidence="3 4">
    <name type="scientific">Nonomuraea solani</name>
    <dbReference type="NCBI Taxonomy" id="1144553"/>
    <lineage>
        <taxon>Bacteria</taxon>
        <taxon>Bacillati</taxon>
        <taxon>Actinomycetota</taxon>
        <taxon>Actinomycetes</taxon>
        <taxon>Streptosporangiales</taxon>
        <taxon>Streptosporangiaceae</taxon>
        <taxon>Nonomuraea</taxon>
    </lineage>
</organism>
<name>A0A1H5XYH6_9ACTN</name>
<sequence length="178" mass="18298">MPDNGGSEWRRAVAALVAAATLAGCGITDTDPQPAGQPVQGGPAERSGRLLRVYFVTPQGAWPVSRPAPGGDRLQPAMDALLAGPTADERARGLVTQVPAAAKPVRATTVKGRVRLRLPWLVRDLRPAAVSQLVCTAAATSGGDPVVEVYEPGMGAEPWPVKCDESGSAVPTEQGGSS</sequence>
<evidence type="ECO:0000259" key="2">
    <source>
        <dbReference type="Pfam" id="PF10646"/>
    </source>
</evidence>
<feature type="compositionally biased region" description="Polar residues" evidence="1">
    <location>
        <begin position="169"/>
        <end position="178"/>
    </location>
</feature>
<dbReference type="InterPro" id="IPR019606">
    <property type="entry name" value="GerMN"/>
</dbReference>
<gene>
    <name evidence="3" type="ORF">SAMN05444920_10259</name>
</gene>